<organism evidence="1 2">
    <name type="scientific">Rhamnella rubrinervis</name>
    <dbReference type="NCBI Taxonomy" id="2594499"/>
    <lineage>
        <taxon>Eukaryota</taxon>
        <taxon>Viridiplantae</taxon>
        <taxon>Streptophyta</taxon>
        <taxon>Embryophyta</taxon>
        <taxon>Tracheophyta</taxon>
        <taxon>Spermatophyta</taxon>
        <taxon>Magnoliopsida</taxon>
        <taxon>eudicotyledons</taxon>
        <taxon>Gunneridae</taxon>
        <taxon>Pentapetalae</taxon>
        <taxon>rosids</taxon>
        <taxon>fabids</taxon>
        <taxon>Rosales</taxon>
        <taxon>Rhamnaceae</taxon>
        <taxon>rhamnoid group</taxon>
        <taxon>Rhamneae</taxon>
        <taxon>Rhamnella</taxon>
    </lineage>
</organism>
<name>A0A8K0HPA1_9ROSA</name>
<dbReference type="Proteomes" id="UP000796880">
    <property type="component" value="Unassembled WGS sequence"/>
</dbReference>
<evidence type="ECO:0000313" key="2">
    <source>
        <dbReference type="Proteomes" id="UP000796880"/>
    </source>
</evidence>
<accession>A0A8K0HPA1</accession>
<gene>
    <name evidence="1" type="ORF">FNV43_RR01255</name>
</gene>
<proteinExistence type="predicted"/>
<evidence type="ECO:0000313" key="1">
    <source>
        <dbReference type="EMBL" id="KAF3456601.1"/>
    </source>
</evidence>
<keyword evidence="2" id="KW-1185">Reference proteome</keyword>
<comment type="caution">
    <text evidence="1">The sequence shown here is derived from an EMBL/GenBank/DDBJ whole genome shotgun (WGS) entry which is preliminary data.</text>
</comment>
<dbReference type="OrthoDB" id="1608031at2759"/>
<dbReference type="AlphaFoldDB" id="A0A8K0HPA1"/>
<protein>
    <submittedName>
        <fullName evidence="1">Uncharacterized protein</fullName>
    </submittedName>
</protein>
<reference evidence="1" key="1">
    <citation type="submission" date="2020-03" db="EMBL/GenBank/DDBJ databases">
        <title>A high-quality chromosome-level genome assembly of a woody plant with both climbing and erect habits, Rhamnella rubrinervis.</title>
        <authorList>
            <person name="Lu Z."/>
            <person name="Yang Y."/>
            <person name="Zhu X."/>
            <person name="Sun Y."/>
        </authorList>
    </citation>
    <scope>NUCLEOTIDE SEQUENCE</scope>
    <source>
        <strain evidence="1">BYM</strain>
        <tissue evidence="1">Leaf</tissue>
    </source>
</reference>
<sequence length="237" mass="25670">MDAGSGASSSGSRCGSKCGSATEMSALIRMPVSIQLPKIIFILDNISLSNYVDDFPVEFDQNGLPQSLSEILCDAYAPPLQMILENNPLHMLGMIGAVYISFGHLFYEVVPQPHAENLLTPKAVRSLLRELFVTGMVVEQHFLAAAQRIPCDTIQSLVDRLPANSLKIGCLSGEDDGGAFVSCLNAAANGSTLVFVVGEFMGREIEYHIDNFVKGVKSDPLYSYPLQISSTLWVLHA</sequence>
<dbReference type="EMBL" id="VOIH02000001">
    <property type="protein sequence ID" value="KAF3456601.1"/>
    <property type="molecule type" value="Genomic_DNA"/>
</dbReference>